<dbReference type="InterPro" id="IPR029056">
    <property type="entry name" value="Ribokinase-like"/>
</dbReference>
<feature type="domain" description="Pyridoxamine kinase/Phosphomethylpyrimidine kinase" evidence="16">
    <location>
        <begin position="11"/>
        <end position="253"/>
    </location>
</feature>
<keyword evidence="10 17" id="KW-0418">Kinase</keyword>
<name>A0A926I795_9FIRM</name>
<dbReference type="Pfam" id="PF08543">
    <property type="entry name" value="Phos_pyr_kin"/>
    <property type="match status" value="1"/>
</dbReference>
<proteinExistence type="inferred from homology"/>
<evidence type="ECO:0000259" key="16">
    <source>
        <dbReference type="Pfam" id="PF08543"/>
    </source>
</evidence>
<dbReference type="CDD" id="cd01169">
    <property type="entry name" value="HMPP_kinase"/>
    <property type="match status" value="1"/>
</dbReference>
<evidence type="ECO:0000256" key="1">
    <source>
        <dbReference type="ARBA" id="ARBA00000151"/>
    </source>
</evidence>
<comment type="similarity">
    <text evidence="4">Belongs to the ThiD family.</text>
</comment>
<keyword evidence="11" id="KW-0067">ATP-binding</keyword>
<dbReference type="GO" id="GO:0005524">
    <property type="term" value="F:ATP binding"/>
    <property type="evidence" value="ECO:0007669"/>
    <property type="project" value="UniProtKB-KW"/>
</dbReference>
<evidence type="ECO:0000256" key="2">
    <source>
        <dbReference type="ARBA" id="ARBA00000565"/>
    </source>
</evidence>
<dbReference type="InterPro" id="IPR004399">
    <property type="entry name" value="HMP/HMP-P_kinase_dom"/>
</dbReference>
<sequence>MNTALTIAGTDPSGGAGMQADLKTFTAMKVYGMCAITAVLAQNTCGVRLIENVSIPMVEAQLDCVFEDIFPDAVKIGMVSSIPIIEAIAGKLRQYGAKNVVLDTVMVSTSGHRLIDEDAQSALTQKLMPLSDIITPNLPEAEALCGFAITDKASQQRAAEKIAEGYGGYILIKGGHFDGGDDMLYKDGRVRWYPTRRVETHNTHGTGCTLSSAITAGLAKGLPMEEAVERAKEYITGALASGLDLGKGNGPVDHCFAL</sequence>
<dbReference type="RefSeq" id="WP_262397947.1">
    <property type="nucleotide sequence ID" value="NZ_JACRTC010000005.1"/>
</dbReference>
<evidence type="ECO:0000256" key="7">
    <source>
        <dbReference type="ARBA" id="ARBA00019161"/>
    </source>
</evidence>
<organism evidence="17 18">
    <name type="scientific">Zongyangia hominis</name>
    <dbReference type="NCBI Taxonomy" id="2763677"/>
    <lineage>
        <taxon>Bacteria</taxon>
        <taxon>Bacillati</taxon>
        <taxon>Bacillota</taxon>
        <taxon>Clostridia</taxon>
        <taxon>Eubacteriales</taxon>
        <taxon>Oscillospiraceae</taxon>
        <taxon>Zongyangia</taxon>
    </lineage>
</organism>
<keyword evidence="18" id="KW-1185">Reference proteome</keyword>
<dbReference type="GO" id="GO:0008972">
    <property type="term" value="F:phosphomethylpyrimidine kinase activity"/>
    <property type="evidence" value="ECO:0007669"/>
    <property type="project" value="UniProtKB-EC"/>
</dbReference>
<dbReference type="GO" id="GO:0009228">
    <property type="term" value="P:thiamine biosynthetic process"/>
    <property type="evidence" value="ECO:0007669"/>
    <property type="project" value="UniProtKB-KW"/>
</dbReference>
<evidence type="ECO:0000313" key="18">
    <source>
        <dbReference type="Proteomes" id="UP000660861"/>
    </source>
</evidence>
<dbReference type="EC" id="2.7.1.49" evidence="5"/>
<dbReference type="EC" id="2.7.4.7" evidence="6"/>
<comment type="caution">
    <text evidence="17">The sequence shown here is derived from an EMBL/GenBank/DDBJ whole genome shotgun (WGS) entry which is preliminary data.</text>
</comment>
<dbReference type="NCBIfam" id="TIGR00097">
    <property type="entry name" value="HMP-P_kinase"/>
    <property type="match status" value="1"/>
</dbReference>
<evidence type="ECO:0000256" key="6">
    <source>
        <dbReference type="ARBA" id="ARBA00012963"/>
    </source>
</evidence>
<gene>
    <name evidence="17" type="primary">thiD</name>
    <name evidence="17" type="ORF">H8709_08440</name>
</gene>
<evidence type="ECO:0000256" key="13">
    <source>
        <dbReference type="ARBA" id="ARBA00037917"/>
    </source>
</evidence>
<dbReference type="EMBL" id="JACRTC010000005">
    <property type="protein sequence ID" value="MBC8570854.1"/>
    <property type="molecule type" value="Genomic_DNA"/>
</dbReference>
<evidence type="ECO:0000256" key="15">
    <source>
        <dbReference type="ARBA" id="ARBA00043176"/>
    </source>
</evidence>
<evidence type="ECO:0000256" key="5">
    <source>
        <dbReference type="ARBA" id="ARBA00012135"/>
    </source>
</evidence>
<evidence type="ECO:0000256" key="14">
    <source>
        <dbReference type="ARBA" id="ARBA00042102"/>
    </source>
</evidence>
<dbReference type="Gene3D" id="3.40.1190.20">
    <property type="match status" value="1"/>
</dbReference>
<comment type="catalytic activity">
    <reaction evidence="1">
        <text>4-amino-5-hydroxymethyl-2-methylpyrimidine + ATP = 4-amino-2-methyl-5-(phosphooxymethyl)pyrimidine + ADP + H(+)</text>
        <dbReference type="Rhea" id="RHEA:23096"/>
        <dbReference type="ChEBI" id="CHEBI:15378"/>
        <dbReference type="ChEBI" id="CHEBI:16892"/>
        <dbReference type="ChEBI" id="CHEBI:30616"/>
        <dbReference type="ChEBI" id="CHEBI:58354"/>
        <dbReference type="ChEBI" id="CHEBI:456216"/>
        <dbReference type="EC" id="2.7.1.49"/>
    </reaction>
</comment>
<dbReference type="AlphaFoldDB" id="A0A926I795"/>
<dbReference type="PANTHER" id="PTHR20858">
    <property type="entry name" value="PHOSPHOMETHYLPYRIMIDINE KINASE"/>
    <property type="match status" value="1"/>
</dbReference>
<evidence type="ECO:0000256" key="11">
    <source>
        <dbReference type="ARBA" id="ARBA00022840"/>
    </source>
</evidence>
<evidence type="ECO:0000256" key="3">
    <source>
        <dbReference type="ARBA" id="ARBA00004769"/>
    </source>
</evidence>
<dbReference type="Proteomes" id="UP000660861">
    <property type="component" value="Unassembled WGS sequence"/>
</dbReference>
<evidence type="ECO:0000256" key="9">
    <source>
        <dbReference type="ARBA" id="ARBA00022741"/>
    </source>
</evidence>
<comment type="pathway">
    <text evidence="13">Cofactor biosynthesis; thiamine diphosphate biosynthesis; 4-amino-2-methyl-5-diphosphomethylpyrimidine from 5-amino-1-(5-phospho-D-ribosyl)imidazole: step 2/3.</text>
</comment>
<dbReference type="SUPFAM" id="SSF53613">
    <property type="entry name" value="Ribokinase-like"/>
    <property type="match status" value="1"/>
</dbReference>
<comment type="pathway">
    <text evidence="3">Cofactor biosynthesis; thiamine diphosphate biosynthesis; 4-amino-2-methyl-5-diphosphomethylpyrimidine from 5-amino-1-(5-phospho-D-ribosyl)imidazole: step 3/3.</text>
</comment>
<dbReference type="PANTHER" id="PTHR20858:SF17">
    <property type="entry name" value="HYDROXYMETHYLPYRIMIDINE_PHOSPHOMETHYLPYRIMIDINE KINASE THI20-RELATED"/>
    <property type="match status" value="1"/>
</dbReference>
<evidence type="ECO:0000313" key="17">
    <source>
        <dbReference type="EMBL" id="MBC8570854.1"/>
    </source>
</evidence>
<dbReference type="GO" id="GO:0008902">
    <property type="term" value="F:hydroxymethylpyrimidine kinase activity"/>
    <property type="evidence" value="ECO:0007669"/>
    <property type="project" value="UniProtKB-EC"/>
</dbReference>
<dbReference type="FunFam" id="3.40.1190.20:FF:000003">
    <property type="entry name" value="Phosphomethylpyrimidine kinase ThiD"/>
    <property type="match status" value="1"/>
</dbReference>
<comment type="catalytic activity">
    <reaction evidence="2">
        <text>4-amino-2-methyl-5-(phosphooxymethyl)pyrimidine + ATP = 4-amino-2-methyl-5-(diphosphooxymethyl)pyrimidine + ADP</text>
        <dbReference type="Rhea" id="RHEA:19893"/>
        <dbReference type="ChEBI" id="CHEBI:30616"/>
        <dbReference type="ChEBI" id="CHEBI:57841"/>
        <dbReference type="ChEBI" id="CHEBI:58354"/>
        <dbReference type="ChEBI" id="CHEBI:456216"/>
        <dbReference type="EC" id="2.7.4.7"/>
    </reaction>
</comment>
<evidence type="ECO:0000256" key="4">
    <source>
        <dbReference type="ARBA" id="ARBA00009879"/>
    </source>
</evidence>
<reference evidence="17" key="1">
    <citation type="submission" date="2020-08" db="EMBL/GenBank/DDBJ databases">
        <title>Genome public.</title>
        <authorList>
            <person name="Liu C."/>
            <person name="Sun Q."/>
        </authorList>
    </citation>
    <scope>NUCLEOTIDE SEQUENCE</scope>
    <source>
        <strain evidence="17">NSJ-54</strain>
    </source>
</reference>
<keyword evidence="8 17" id="KW-0808">Transferase</keyword>
<protein>
    <recommendedName>
        <fullName evidence="7">Hydroxymethylpyrimidine/phosphomethylpyrimidine kinase</fullName>
        <ecNumber evidence="5">2.7.1.49</ecNumber>
        <ecNumber evidence="6">2.7.4.7</ecNumber>
    </recommendedName>
    <alternativeName>
        <fullName evidence="14">Hydroxymethylpyrimidine kinase</fullName>
    </alternativeName>
    <alternativeName>
        <fullName evidence="15">Hydroxymethylpyrimidine phosphate kinase</fullName>
    </alternativeName>
</protein>
<keyword evidence="12" id="KW-0784">Thiamine biosynthesis</keyword>
<dbReference type="InterPro" id="IPR013749">
    <property type="entry name" value="PM/HMP-P_kinase-1"/>
</dbReference>
<evidence type="ECO:0000256" key="10">
    <source>
        <dbReference type="ARBA" id="ARBA00022777"/>
    </source>
</evidence>
<evidence type="ECO:0000256" key="8">
    <source>
        <dbReference type="ARBA" id="ARBA00022679"/>
    </source>
</evidence>
<accession>A0A926I795</accession>
<evidence type="ECO:0000256" key="12">
    <source>
        <dbReference type="ARBA" id="ARBA00022977"/>
    </source>
</evidence>
<keyword evidence="9" id="KW-0547">Nucleotide-binding</keyword>
<dbReference type="GO" id="GO:0005829">
    <property type="term" value="C:cytosol"/>
    <property type="evidence" value="ECO:0007669"/>
    <property type="project" value="TreeGrafter"/>
</dbReference>